<protein>
    <submittedName>
        <fullName evidence="1">DUF2247 domain-containing protein</fullName>
    </submittedName>
</protein>
<dbReference type="Pfam" id="PF10004">
    <property type="entry name" value="DUF2247"/>
    <property type="match status" value="1"/>
</dbReference>
<dbReference type="EMBL" id="NUJQ01000012">
    <property type="protein sequence ID" value="PGQ09088.1"/>
    <property type="molecule type" value="Genomic_DNA"/>
</dbReference>
<name>A0A2A8U0R6_BACCE</name>
<dbReference type="InterPro" id="IPR016630">
    <property type="entry name" value="UCP015278"/>
</dbReference>
<evidence type="ECO:0000313" key="2">
    <source>
        <dbReference type="Proteomes" id="UP000221438"/>
    </source>
</evidence>
<sequence>MDLAIHWNSEIEQRKWKYSILMSMREKNNDYDTLLENVANLYSDFNYPEDMKGFIYYLEPDEGYDSSKYTKNENIRRLIDKLDSFLQSEQKALQEV</sequence>
<comment type="caution">
    <text evidence="1">The sequence shown here is derived from an EMBL/GenBank/DDBJ whole genome shotgun (WGS) entry which is preliminary data.</text>
</comment>
<gene>
    <name evidence="1" type="ORF">COA08_13040</name>
</gene>
<proteinExistence type="predicted"/>
<accession>A0A2A8U0R6</accession>
<dbReference type="AlphaFoldDB" id="A0A2A8U0R6"/>
<reference evidence="1 2" key="1">
    <citation type="submission" date="2017-09" db="EMBL/GenBank/DDBJ databases">
        <title>Large-scale bioinformatics analysis of Bacillus genomes uncovers conserved roles of natural products in bacterial physiology.</title>
        <authorList>
            <consortium name="Agbiome Team Llc"/>
            <person name="Bleich R.M."/>
            <person name="Grubbs K.J."/>
            <person name="Santa Maria K.C."/>
            <person name="Allen S.E."/>
            <person name="Farag S."/>
            <person name="Shank E.A."/>
            <person name="Bowers A."/>
        </authorList>
    </citation>
    <scope>NUCLEOTIDE SEQUENCE [LARGE SCALE GENOMIC DNA]</scope>
    <source>
        <strain evidence="1 2">AFS046104</strain>
    </source>
</reference>
<organism evidence="1 2">
    <name type="scientific">Bacillus cereus</name>
    <dbReference type="NCBI Taxonomy" id="1396"/>
    <lineage>
        <taxon>Bacteria</taxon>
        <taxon>Bacillati</taxon>
        <taxon>Bacillota</taxon>
        <taxon>Bacilli</taxon>
        <taxon>Bacillales</taxon>
        <taxon>Bacillaceae</taxon>
        <taxon>Bacillus</taxon>
        <taxon>Bacillus cereus group</taxon>
    </lineage>
</organism>
<evidence type="ECO:0000313" key="1">
    <source>
        <dbReference type="EMBL" id="PGQ09088.1"/>
    </source>
</evidence>
<dbReference type="Proteomes" id="UP000221438">
    <property type="component" value="Unassembled WGS sequence"/>
</dbReference>